<feature type="chain" id="PRO_5002132309" description="Lipoprotein" evidence="2">
    <location>
        <begin position="23"/>
        <end position="185"/>
    </location>
</feature>
<evidence type="ECO:0000313" key="3">
    <source>
        <dbReference type="EMBL" id="KIC06395.1"/>
    </source>
</evidence>
<evidence type="ECO:0000256" key="2">
    <source>
        <dbReference type="SAM" id="SignalP"/>
    </source>
</evidence>
<evidence type="ECO:0000313" key="6">
    <source>
        <dbReference type="Proteomes" id="UP000829504"/>
    </source>
</evidence>
<proteinExistence type="predicted"/>
<dbReference type="AlphaFoldDB" id="A0A0C1GIJ2"/>
<organism evidence="3 5">
    <name type="scientific">Morococcus cerebrosus</name>
    <dbReference type="NCBI Taxonomy" id="1056807"/>
    <lineage>
        <taxon>Bacteria</taxon>
        <taxon>Pseudomonadati</taxon>
        <taxon>Pseudomonadota</taxon>
        <taxon>Betaproteobacteria</taxon>
        <taxon>Neisseriales</taxon>
        <taxon>Neisseriaceae</taxon>
        <taxon>Morococcus</taxon>
    </lineage>
</organism>
<protein>
    <recommendedName>
        <fullName evidence="7">Lipoprotein</fullName>
    </recommendedName>
</protein>
<dbReference type="EMBL" id="JUFZ01000104">
    <property type="protein sequence ID" value="KIC06395.1"/>
    <property type="molecule type" value="Genomic_DNA"/>
</dbReference>
<gene>
    <name evidence="3" type="ORF">MCC93_21320</name>
    <name evidence="4" type="ORF">MON37_02555</name>
</gene>
<reference evidence="3 5" key="1">
    <citation type="submission" date="2014-12" db="EMBL/GenBank/DDBJ databases">
        <title>Genome sequence of Morococcus cerebrosus.</title>
        <authorList>
            <person name="Shin S.-K."/>
            <person name="Yi H."/>
        </authorList>
    </citation>
    <scope>NUCLEOTIDE SEQUENCE [LARGE SCALE GENOMIC DNA]</scope>
    <source>
        <strain evidence="3 5">CIP 81.93</strain>
    </source>
</reference>
<keyword evidence="6" id="KW-1185">Reference proteome</keyword>
<evidence type="ECO:0000313" key="5">
    <source>
        <dbReference type="Proteomes" id="UP000031390"/>
    </source>
</evidence>
<dbReference type="Proteomes" id="UP000829504">
    <property type="component" value="Chromosome"/>
</dbReference>
<dbReference type="Proteomes" id="UP000031390">
    <property type="component" value="Unassembled WGS sequence"/>
</dbReference>
<evidence type="ECO:0000256" key="1">
    <source>
        <dbReference type="SAM" id="MobiDB-lite"/>
    </source>
</evidence>
<feature type="region of interest" description="Disordered" evidence="1">
    <location>
        <begin position="24"/>
        <end position="48"/>
    </location>
</feature>
<evidence type="ECO:0000313" key="4">
    <source>
        <dbReference type="EMBL" id="UNV87844.1"/>
    </source>
</evidence>
<keyword evidence="2" id="KW-0732">Signal</keyword>
<name>A0A0C1GIJ2_9NEIS</name>
<feature type="signal peptide" evidence="2">
    <location>
        <begin position="1"/>
        <end position="22"/>
    </location>
</feature>
<dbReference type="PATRIC" id="fig|1056807.3.peg.2047"/>
<sequence>MNKNTKLLISAVIAAAALSACSSSSKGKPAAKPAPAPQQAAQQNQPFTPQTVKVDAIDSTKEVHYRCGQNGQDPLSVMYGFKGNEPVVAQVKYKNELTPNLFRVVGSSDDINAFWGGNVAWVAGRANLGNIDKVDGNMLTVRGKTTVNGKEEVVDQIVAKYCSVANSPAKAGKPAPKKPAAKAKR</sequence>
<dbReference type="PROSITE" id="PS51257">
    <property type="entry name" value="PROKAR_LIPOPROTEIN"/>
    <property type="match status" value="1"/>
</dbReference>
<reference evidence="4 6" key="2">
    <citation type="submission" date="2022-03" db="EMBL/GenBank/DDBJ databases">
        <title>Genome sequencing of Morococcus cerebrosus.</title>
        <authorList>
            <person name="Baek M.-G."/>
            <person name="Yi H."/>
        </authorList>
    </citation>
    <scope>NUCLEOTIDE SEQUENCE [LARGE SCALE GENOMIC DNA]</scope>
    <source>
        <strain evidence="4 6">CIP 81.93</strain>
    </source>
</reference>
<dbReference type="RefSeq" id="WP_039409406.1">
    <property type="nucleotide sequence ID" value="NZ_CP094242.1"/>
</dbReference>
<dbReference type="EMBL" id="CP094242">
    <property type="protein sequence ID" value="UNV87844.1"/>
    <property type="molecule type" value="Genomic_DNA"/>
</dbReference>
<accession>A0A0C1GIJ2</accession>
<evidence type="ECO:0008006" key="7">
    <source>
        <dbReference type="Google" id="ProtNLM"/>
    </source>
</evidence>